<feature type="region of interest" description="Disordered" evidence="3">
    <location>
        <begin position="97"/>
        <end position="119"/>
    </location>
</feature>
<reference evidence="6 7" key="1">
    <citation type="submission" date="2016-03" db="EMBL/GenBank/DDBJ databases">
        <title>Cyphomyrmex costatus WGS genome.</title>
        <authorList>
            <person name="Nygaard S."/>
            <person name="Hu H."/>
            <person name="Boomsma J."/>
            <person name="Zhang G."/>
        </authorList>
    </citation>
    <scope>NUCLEOTIDE SEQUENCE [LARGE SCALE GENOMIC DNA]</scope>
    <source>
        <strain evidence="6">MS0001</strain>
        <tissue evidence="6">Whole body</tissue>
    </source>
</reference>
<keyword evidence="7" id="KW-1185">Reference proteome</keyword>
<feature type="compositionally biased region" description="Basic and acidic residues" evidence="3">
    <location>
        <begin position="387"/>
        <end position="416"/>
    </location>
</feature>
<dbReference type="SUPFAM" id="SSF48350">
    <property type="entry name" value="GTPase activation domain, GAP"/>
    <property type="match status" value="1"/>
</dbReference>
<dbReference type="GO" id="GO:0016477">
    <property type="term" value="P:cell migration"/>
    <property type="evidence" value="ECO:0007669"/>
    <property type="project" value="TreeGrafter"/>
</dbReference>
<feature type="domain" description="Rho-GAP" evidence="5">
    <location>
        <begin position="1080"/>
        <end position="1287"/>
    </location>
</feature>
<dbReference type="PANTHER" id="PTHR46150:SF3">
    <property type="entry name" value="RHO GTPASE-ACTIVATING PROTEIN 100F"/>
    <property type="match status" value="1"/>
</dbReference>
<dbReference type="FunFam" id="1.10.555.10:FF:000031">
    <property type="entry name" value="rho GTPase-activating protein 100F isoform X6"/>
    <property type="match status" value="1"/>
</dbReference>
<dbReference type="InterPro" id="IPR008936">
    <property type="entry name" value="Rho_GTPase_activation_prot"/>
</dbReference>
<evidence type="ECO:0000259" key="4">
    <source>
        <dbReference type="PROSITE" id="PS50004"/>
    </source>
</evidence>
<feature type="region of interest" description="Disordered" evidence="3">
    <location>
        <begin position="1"/>
        <end position="58"/>
    </location>
</feature>
<dbReference type="PROSITE" id="PS50004">
    <property type="entry name" value="C2"/>
    <property type="match status" value="1"/>
</dbReference>
<keyword evidence="1" id="KW-0343">GTPase activation</keyword>
<dbReference type="Pfam" id="PF25336">
    <property type="entry name" value="C2_SYDE"/>
    <property type="match status" value="1"/>
</dbReference>
<dbReference type="GO" id="GO:0030030">
    <property type="term" value="P:cell projection organization"/>
    <property type="evidence" value="ECO:0007669"/>
    <property type="project" value="TreeGrafter"/>
</dbReference>
<dbReference type="GO" id="GO:0046578">
    <property type="term" value="P:regulation of Ras protein signal transduction"/>
    <property type="evidence" value="ECO:0007669"/>
    <property type="project" value="TreeGrafter"/>
</dbReference>
<evidence type="ECO:0000313" key="6">
    <source>
        <dbReference type="EMBL" id="KYM96385.1"/>
    </source>
</evidence>
<evidence type="ECO:0000259" key="5">
    <source>
        <dbReference type="PROSITE" id="PS50238"/>
    </source>
</evidence>
<dbReference type="InterPro" id="IPR000008">
    <property type="entry name" value="C2_dom"/>
</dbReference>
<feature type="compositionally biased region" description="Low complexity" evidence="3">
    <location>
        <begin position="1372"/>
        <end position="1385"/>
    </location>
</feature>
<evidence type="ECO:0000313" key="7">
    <source>
        <dbReference type="Proteomes" id="UP000078542"/>
    </source>
</evidence>
<gene>
    <name evidence="6" type="ORF">ALC62_13037</name>
</gene>
<feature type="compositionally biased region" description="Polar residues" evidence="3">
    <location>
        <begin position="638"/>
        <end position="674"/>
    </location>
</feature>
<dbReference type="STRING" id="456900.A0A195C6X3"/>
<keyword evidence="2" id="KW-0175">Coiled coil</keyword>
<dbReference type="SMART" id="SM00324">
    <property type="entry name" value="RhoGAP"/>
    <property type="match status" value="1"/>
</dbReference>
<dbReference type="PANTHER" id="PTHR46150">
    <property type="entry name" value="RHO GTPASE-ACTIVATING PROTEIN 100F"/>
    <property type="match status" value="1"/>
</dbReference>
<dbReference type="InterPro" id="IPR035892">
    <property type="entry name" value="C2_domain_sf"/>
</dbReference>
<dbReference type="CDD" id="cd06718">
    <property type="entry name" value="PDZ_Par6-like"/>
    <property type="match status" value="1"/>
</dbReference>
<feature type="region of interest" description="Disordered" evidence="3">
    <location>
        <begin position="1359"/>
        <end position="1482"/>
    </location>
</feature>
<feature type="region of interest" description="Disordered" evidence="3">
    <location>
        <begin position="638"/>
        <end position="718"/>
    </location>
</feature>
<organism evidence="6 7">
    <name type="scientific">Cyphomyrmex costatus</name>
    <dbReference type="NCBI Taxonomy" id="456900"/>
    <lineage>
        <taxon>Eukaryota</taxon>
        <taxon>Metazoa</taxon>
        <taxon>Ecdysozoa</taxon>
        <taxon>Arthropoda</taxon>
        <taxon>Hexapoda</taxon>
        <taxon>Insecta</taxon>
        <taxon>Pterygota</taxon>
        <taxon>Neoptera</taxon>
        <taxon>Endopterygota</taxon>
        <taxon>Hymenoptera</taxon>
        <taxon>Apocrita</taxon>
        <taxon>Aculeata</taxon>
        <taxon>Formicoidea</taxon>
        <taxon>Formicidae</taxon>
        <taxon>Myrmicinae</taxon>
        <taxon>Cyphomyrmex</taxon>
    </lineage>
</organism>
<dbReference type="InterPro" id="IPR057459">
    <property type="entry name" value="SYDE1/2_C2"/>
</dbReference>
<dbReference type="Proteomes" id="UP000078542">
    <property type="component" value="Unassembled WGS sequence"/>
</dbReference>
<evidence type="ECO:0000256" key="3">
    <source>
        <dbReference type="SAM" id="MobiDB-lite"/>
    </source>
</evidence>
<dbReference type="GO" id="GO:0005096">
    <property type="term" value="F:GTPase activator activity"/>
    <property type="evidence" value="ECO:0007669"/>
    <property type="project" value="UniProtKB-KW"/>
</dbReference>
<evidence type="ECO:0000256" key="2">
    <source>
        <dbReference type="SAM" id="Coils"/>
    </source>
</evidence>
<evidence type="ECO:0000256" key="1">
    <source>
        <dbReference type="ARBA" id="ARBA00022468"/>
    </source>
</evidence>
<feature type="region of interest" description="Disordered" evidence="3">
    <location>
        <begin position="387"/>
        <end position="452"/>
    </location>
</feature>
<dbReference type="InterPro" id="IPR000198">
    <property type="entry name" value="RhoGAP_dom"/>
</dbReference>
<feature type="domain" description="C2" evidence="4">
    <location>
        <begin position="900"/>
        <end position="1038"/>
    </location>
</feature>
<sequence length="1482" mass="162112">MGPPRRGSATRAAAFTRQTGETERHKEKTDGARGWWATGRKGGKELQEPPPPSASERGCKSAAAAWMSLLSLCDRMCGTAAWLIPVTCLRGEGRGEVTDISASPGRQAPANQLRPKEPPPMVIQGDFRKHDDGFRHPGPYCVVREAVSTTGAAPKRIGVTEIFKQIETVENDHDASTAAALEAVERRGEMVVRVIEPRQMGRQASEAAKKFIAMQDPKHPIHFVEIIKRPGQTLGLYIREGNGVDRNDGVFISRIALETAVYNSGCLKRRAVKSRHIRESSLRLLFAKRELNCRWCSERARSNHLGLRIYFERKRKREERDGGGRVGDEILAVNLVDVTHMSLDDVVIIMSIPRRLVLATRHGQHQPISHSRQTEHKAPPVVVIKRELNEDESDHTTSNHVRDGSSRRRGDGREMLPSRSRLGLTGLGSSQDLGSSNGDLYYNSRPEGHWSYQPPPPPVITHQPKPSSTQHFQPYERGYPKTLESLAEKVHPFYTGPMIPTNGRRMSSGGMQSVSGRLSSQTAQSTHYYGQHTGSGRIMPRSGSDQHLPRVDYTSITTPARHTLLRSSLKSGTSALRYNPRYGQTDVTSAAQRQGQFGTLTRRHRPSLDYASDTEATCSSSPKSAYYYYRHNMSNPSQSSAVSHLATLSRSQIGQSSSGLRSNSLPRSGRTLPQQPGLRSGLSTVASGLIDQEDSDGALSAPELPSIRRDRGRIPSSPSVFTSDEYRAWLSRTPSTSALYEQIRATTSRPPRYTYSAENIHAAVNQGDYGSYGTYRPLSTTLDRLSTRSASAQQVNLANLRASTAISSTCHRGTTNPRPASVASSARTSLAAQKASLTSSASQRATSVRRIRNLLDLESTRSIPTPTPTRTQGQILLDINPAEFLKYKIEKPPTVGTPSSTSSLLSSLGEATGGDLASGVSGLLSVHLLAGRGLRSTTTSSAATTPSTPSGQPNLASCGLRDLYCVLECDRVHKARTVVRTGDLMFDWDETFELDLVGNRQLDLLVYSWDPQYRHKLCYKGSVHLASLLKESPEHQLAVKVEPRGTIYLKLRYTDAQQTFRRRGLPVISLATRVAPLFGVDLDTVVSRETKTGGVPGGVSTALAMGIPNVPIIVWRCVEEVERRGLDIIGLYRLCGSATKKRILREAFERNARSVNLSPDNVPDINVITGVLKDYLRELPEPLFTKCLYQMMVDALAVCLPDDPQGNAKLMFSILDCLPKVNRCTLIYLLDHLAMVVSQCNKMSPASLAVCFGPVLMLHSEENGPPLDFQQPIAVLKYLLEIWPVKSVRKTSSVGSTLPRVTPVVERSSSQQHLQQAQQQVQQQLQQHVQLQGTLGRTGLPWQQPPSLHHQPQTTVAAVLGPSIRPPPPVKPRQVIVSSPGSPSSEESEASPEPINKSLLGSLGYEKMDETTTTTTTTTTSSTSSGIGVGAGAGVGVEQVTPTSSVDTEEGNPQHSEEGEKGVEGDVEASDDDRHQHIPKTH</sequence>
<feature type="compositionally biased region" description="Polar residues" evidence="3">
    <location>
        <begin position="1440"/>
        <end position="1454"/>
    </location>
</feature>
<dbReference type="Gene3D" id="2.30.42.10">
    <property type="match status" value="1"/>
</dbReference>
<dbReference type="GO" id="GO:0007165">
    <property type="term" value="P:signal transduction"/>
    <property type="evidence" value="ECO:0007669"/>
    <property type="project" value="InterPro"/>
</dbReference>
<dbReference type="CDD" id="cd00030">
    <property type="entry name" value="C2"/>
    <property type="match status" value="1"/>
</dbReference>
<dbReference type="SUPFAM" id="SSF49562">
    <property type="entry name" value="C2 domain (Calcium/lipid-binding domain, CaLB)"/>
    <property type="match status" value="1"/>
</dbReference>
<dbReference type="InterPro" id="IPR052118">
    <property type="entry name" value="Rho-GAP_regulator"/>
</dbReference>
<feature type="compositionally biased region" description="Polar residues" evidence="3">
    <location>
        <begin position="585"/>
        <end position="599"/>
    </location>
</feature>
<feature type="compositionally biased region" description="Basic and acidic residues" evidence="3">
    <location>
        <begin position="20"/>
        <end position="31"/>
    </location>
</feature>
<dbReference type="Pfam" id="PF00620">
    <property type="entry name" value="RhoGAP"/>
    <property type="match status" value="1"/>
</dbReference>
<dbReference type="Gene3D" id="1.10.555.10">
    <property type="entry name" value="Rho GTPase activation protein"/>
    <property type="match status" value="1"/>
</dbReference>
<protein>
    <submittedName>
        <fullName evidence="6">Uncharacterized protein</fullName>
    </submittedName>
</protein>
<dbReference type="EMBL" id="KQ978220">
    <property type="protein sequence ID" value="KYM96385.1"/>
    <property type="molecule type" value="Genomic_DNA"/>
</dbReference>
<accession>A0A195C6X3</accession>
<dbReference type="InterPro" id="IPR036034">
    <property type="entry name" value="PDZ_sf"/>
</dbReference>
<dbReference type="SUPFAM" id="SSF50156">
    <property type="entry name" value="PDZ domain-like"/>
    <property type="match status" value="1"/>
</dbReference>
<feature type="compositionally biased region" description="Polar residues" evidence="3">
    <location>
        <begin position="427"/>
        <end position="438"/>
    </location>
</feature>
<feature type="coiled-coil region" evidence="2">
    <location>
        <begin position="1307"/>
        <end position="1334"/>
    </location>
</feature>
<dbReference type="GO" id="GO:0097060">
    <property type="term" value="C:synaptic membrane"/>
    <property type="evidence" value="ECO:0007669"/>
    <property type="project" value="TreeGrafter"/>
</dbReference>
<dbReference type="SMART" id="SM00239">
    <property type="entry name" value="C2"/>
    <property type="match status" value="1"/>
</dbReference>
<dbReference type="PROSITE" id="PS50238">
    <property type="entry name" value="RHOGAP"/>
    <property type="match status" value="1"/>
</dbReference>
<feature type="compositionally biased region" description="Basic and acidic residues" evidence="3">
    <location>
        <begin position="1455"/>
        <end position="1464"/>
    </location>
</feature>
<name>A0A195C6X3_9HYME</name>
<feature type="region of interest" description="Disordered" evidence="3">
    <location>
        <begin position="575"/>
        <end position="620"/>
    </location>
</feature>
<proteinExistence type="predicted"/>
<feature type="compositionally biased region" description="Low complexity" evidence="3">
    <location>
        <begin position="1411"/>
        <end position="1426"/>
    </location>
</feature>
<dbReference type="Gene3D" id="2.60.40.150">
    <property type="entry name" value="C2 domain"/>
    <property type="match status" value="1"/>
</dbReference>